<evidence type="ECO:0000256" key="1">
    <source>
        <dbReference type="SAM" id="SignalP"/>
    </source>
</evidence>
<feature type="signal peptide" evidence="1">
    <location>
        <begin position="1"/>
        <end position="21"/>
    </location>
</feature>
<accession>A0A328DGB3</accession>
<dbReference type="Proteomes" id="UP000249390">
    <property type="component" value="Unassembled WGS sequence"/>
</dbReference>
<organism evidence="2 3">
    <name type="scientific">Cuscuta australis</name>
    <dbReference type="NCBI Taxonomy" id="267555"/>
    <lineage>
        <taxon>Eukaryota</taxon>
        <taxon>Viridiplantae</taxon>
        <taxon>Streptophyta</taxon>
        <taxon>Embryophyta</taxon>
        <taxon>Tracheophyta</taxon>
        <taxon>Spermatophyta</taxon>
        <taxon>Magnoliopsida</taxon>
        <taxon>eudicotyledons</taxon>
        <taxon>Gunneridae</taxon>
        <taxon>Pentapetalae</taxon>
        <taxon>asterids</taxon>
        <taxon>lamiids</taxon>
        <taxon>Solanales</taxon>
        <taxon>Convolvulaceae</taxon>
        <taxon>Cuscuteae</taxon>
        <taxon>Cuscuta</taxon>
        <taxon>Cuscuta subgen. Grammica</taxon>
        <taxon>Cuscuta sect. Cleistogrammica</taxon>
    </lineage>
</organism>
<sequence length="304" mass="34721">MSLSLILVSWMIESLEQLLWGERNWSLCKFDTSDCLKIKWPKNTNWDFNKLESVFKGVRSTICIPTGRRHLNLTVFIKAVQMAIASITHDLENRTLQCKEEQPNGQIVEDIIVSGHTSISSKEETSSTQQQLDLLDGQDGFEVVAGTTRLVEPFLLNSDEQLIIDGQLKIAPEVQDPYLDEPILTEINLLMINEIEDESARVDLPKEYEILLPLFEQHISDDFEQALWVIKEAIRSPFVKEKTQKSLIKTLEGKELKATRDAMKIAQSIRAIKLRGTRHLVQLCCANIDEPIIRTMCGHLIDHE</sequence>
<proteinExistence type="predicted"/>
<evidence type="ECO:0000313" key="2">
    <source>
        <dbReference type="EMBL" id="RAL43279.1"/>
    </source>
</evidence>
<reference evidence="2 3" key="1">
    <citation type="submission" date="2018-06" db="EMBL/GenBank/DDBJ databases">
        <title>The Genome of Cuscuta australis (Dodder) Provides Insight into the Evolution of Plant Parasitism.</title>
        <authorList>
            <person name="Liu H."/>
        </authorList>
    </citation>
    <scope>NUCLEOTIDE SEQUENCE [LARGE SCALE GENOMIC DNA]</scope>
    <source>
        <strain evidence="3">cv. Yunnan</strain>
        <tissue evidence="2">Vines</tissue>
    </source>
</reference>
<name>A0A328DGB3_9ASTE</name>
<feature type="chain" id="PRO_5016294694" evidence="1">
    <location>
        <begin position="22"/>
        <end position="304"/>
    </location>
</feature>
<gene>
    <name evidence="2" type="ORF">DM860_015169</name>
</gene>
<comment type="caution">
    <text evidence="2">The sequence shown here is derived from an EMBL/GenBank/DDBJ whole genome shotgun (WGS) entry which is preliminary data.</text>
</comment>
<protein>
    <submittedName>
        <fullName evidence="2">Uncharacterized protein</fullName>
    </submittedName>
</protein>
<dbReference type="EMBL" id="NQVE01000159">
    <property type="protein sequence ID" value="RAL43279.1"/>
    <property type="molecule type" value="Genomic_DNA"/>
</dbReference>
<keyword evidence="3" id="KW-1185">Reference proteome</keyword>
<keyword evidence="1" id="KW-0732">Signal</keyword>
<dbReference type="AlphaFoldDB" id="A0A328DGB3"/>
<evidence type="ECO:0000313" key="3">
    <source>
        <dbReference type="Proteomes" id="UP000249390"/>
    </source>
</evidence>